<dbReference type="InterPro" id="IPR015424">
    <property type="entry name" value="PyrdxlP-dep_Trfase"/>
</dbReference>
<evidence type="ECO:0000313" key="4">
    <source>
        <dbReference type="Proteomes" id="UP000243065"/>
    </source>
</evidence>
<evidence type="ECO:0000259" key="2">
    <source>
        <dbReference type="Pfam" id="PF00266"/>
    </source>
</evidence>
<feature type="non-terminal residue" evidence="3">
    <location>
        <position position="73"/>
    </location>
</feature>
<keyword evidence="4" id="KW-1185">Reference proteome</keyword>
<dbReference type="OrthoDB" id="9804366at2"/>
<dbReference type="Pfam" id="PF00266">
    <property type="entry name" value="Aminotran_5"/>
    <property type="match status" value="1"/>
</dbReference>
<dbReference type="InterPro" id="IPR015422">
    <property type="entry name" value="PyrdxlP-dep_Trfase_small"/>
</dbReference>
<dbReference type="EMBL" id="CZVU01000088">
    <property type="protein sequence ID" value="CUT04340.1"/>
    <property type="molecule type" value="Genomic_DNA"/>
</dbReference>
<proteinExistence type="predicted"/>
<dbReference type="AlphaFoldDB" id="A0A656DA83"/>
<reference evidence="3 4" key="1">
    <citation type="submission" date="2015-11" db="EMBL/GenBank/DDBJ databases">
        <authorList>
            <person name="Varghese N."/>
        </authorList>
    </citation>
    <scope>NUCLEOTIDE SEQUENCE [LARGE SCALE GENOMIC DNA]</scope>
    <source>
        <strain evidence="3 4">JGI-24</strain>
    </source>
</reference>
<dbReference type="InterPro" id="IPR015421">
    <property type="entry name" value="PyrdxlP-dep_Trfase_major"/>
</dbReference>
<organism evidence="3 4">
    <name type="scientific">Kryptobacter tengchongensis</name>
    <dbReference type="NCBI Taxonomy" id="1643429"/>
    <lineage>
        <taxon>Bacteria</taxon>
        <taxon>Pseudomonadati</taxon>
        <taxon>Candidatus Kryptoniota</taxon>
        <taxon>Candidatus Kryptobacter</taxon>
    </lineage>
</organism>
<keyword evidence="1" id="KW-0663">Pyridoxal phosphate</keyword>
<accession>A0A656DA83</accession>
<sequence length="73" mass="8680">MKEQHQEILTTRIDLEKIRNDFPILNRIINGHQVIYFDNAATTQRPRQVIEAVKNFYETMNANIHRAVHTLSY</sequence>
<gene>
    <name evidence="3" type="ORF">JGI24_01472</name>
</gene>
<dbReference type="Gene3D" id="3.90.1150.10">
    <property type="entry name" value="Aspartate Aminotransferase, domain 1"/>
    <property type="match status" value="1"/>
</dbReference>
<protein>
    <submittedName>
        <fullName evidence="3">Aminotransferase class-V</fullName>
    </submittedName>
</protein>
<dbReference type="SUPFAM" id="SSF53383">
    <property type="entry name" value="PLP-dependent transferases"/>
    <property type="match status" value="1"/>
</dbReference>
<dbReference type="Gene3D" id="3.40.640.10">
    <property type="entry name" value="Type I PLP-dependent aspartate aminotransferase-like (Major domain)"/>
    <property type="match status" value="1"/>
</dbReference>
<keyword evidence="3" id="KW-0032">Aminotransferase</keyword>
<dbReference type="RefSeq" id="WP_143713442.1">
    <property type="nucleotide sequence ID" value="NZ_CZVU01000088.1"/>
</dbReference>
<dbReference type="GO" id="GO:0008483">
    <property type="term" value="F:transaminase activity"/>
    <property type="evidence" value="ECO:0007669"/>
    <property type="project" value="UniProtKB-KW"/>
</dbReference>
<dbReference type="Proteomes" id="UP000243065">
    <property type="component" value="Unassembled WGS sequence"/>
</dbReference>
<dbReference type="InterPro" id="IPR000192">
    <property type="entry name" value="Aminotrans_V_dom"/>
</dbReference>
<feature type="domain" description="Aminotransferase class V" evidence="2">
    <location>
        <begin position="35"/>
        <end position="72"/>
    </location>
</feature>
<evidence type="ECO:0000313" key="3">
    <source>
        <dbReference type="EMBL" id="CUT04340.1"/>
    </source>
</evidence>
<name>A0A656DA83_KRYT1</name>
<keyword evidence="3" id="KW-0808">Transferase</keyword>
<evidence type="ECO:0000256" key="1">
    <source>
        <dbReference type="ARBA" id="ARBA00022898"/>
    </source>
</evidence>